<evidence type="ECO:0008006" key="3">
    <source>
        <dbReference type="Google" id="ProtNLM"/>
    </source>
</evidence>
<evidence type="ECO:0000313" key="1">
    <source>
        <dbReference type="EMBL" id="ARB05510.1"/>
    </source>
</evidence>
<accession>A0AAU8VI89</accession>
<dbReference type="AlphaFoldDB" id="A0AAU8VI89"/>
<sequence>MSEQRGAKTEYAKKLGLSLSFLWQIENGRAVTPKRLYKDVMLLTKNKVSISELISELRVCPK</sequence>
<gene>
    <name evidence="1" type="ORF">B2G52_07595</name>
</gene>
<organism evidence="1 2">
    <name type="scientific">Neisseria lactamica</name>
    <dbReference type="NCBI Taxonomy" id="486"/>
    <lineage>
        <taxon>Bacteria</taxon>
        <taxon>Pseudomonadati</taxon>
        <taxon>Pseudomonadota</taxon>
        <taxon>Betaproteobacteria</taxon>
        <taxon>Neisseriales</taxon>
        <taxon>Neisseriaceae</taxon>
        <taxon>Neisseria</taxon>
    </lineage>
</organism>
<name>A0AAU8VI89_NEILA</name>
<reference evidence="1 2" key="1">
    <citation type="submission" date="2017-03" db="EMBL/GenBank/DDBJ databases">
        <title>N. lactamica Y92-1009 whole genome sequence.</title>
        <authorList>
            <person name="Pandey A.K."/>
            <person name="Read R.C."/>
        </authorList>
    </citation>
    <scope>NUCLEOTIDE SEQUENCE [LARGE SCALE GENOMIC DNA]</scope>
    <source>
        <strain evidence="1 2">Y92-1009</strain>
    </source>
</reference>
<evidence type="ECO:0000313" key="2">
    <source>
        <dbReference type="Proteomes" id="UP000191249"/>
    </source>
</evidence>
<protein>
    <recommendedName>
        <fullName evidence="3">XRE family transcriptional regulator</fullName>
    </recommendedName>
</protein>
<proteinExistence type="predicted"/>
<dbReference type="Proteomes" id="UP000191249">
    <property type="component" value="Chromosome"/>
</dbReference>
<dbReference type="EMBL" id="CP019894">
    <property type="protein sequence ID" value="ARB05510.1"/>
    <property type="molecule type" value="Genomic_DNA"/>
</dbReference>